<organism evidence="8 9">
    <name type="scientific">Cardiobacterium hominis</name>
    <dbReference type="NCBI Taxonomy" id="2718"/>
    <lineage>
        <taxon>Bacteria</taxon>
        <taxon>Pseudomonadati</taxon>
        <taxon>Pseudomonadota</taxon>
        <taxon>Gammaproteobacteria</taxon>
        <taxon>Cardiobacteriales</taxon>
        <taxon>Cardiobacteriaceae</taxon>
        <taxon>Cardiobacterium</taxon>
    </lineage>
</organism>
<dbReference type="Gene3D" id="3.30.70.360">
    <property type="match status" value="1"/>
</dbReference>
<accession>A0A1C3H4H5</accession>
<dbReference type="PIRSF" id="PIRSF037238">
    <property type="entry name" value="Carboxypeptidase_G2"/>
    <property type="match status" value="1"/>
</dbReference>
<evidence type="ECO:0000259" key="7">
    <source>
        <dbReference type="Pfam" id="PF07687"/>
    </source>
</evidence>
<dbReference type="Proteomes" id="UP000190837">
    <property type="component" value="Unassembled WGS sequence"/>
</dbReference>
<keyword evidence="2" id="KW-0479">Metal-binding</keyword>
<keyword evidence="3" id="KW-0378">Hydrolase</keyword>
<feature type="domain" description="Peptidase M20 dimerisation" evidence="7">
    <location>
        <begin position="174"/>
        <end position="273"/>
    </location>
</feature>
<dbReference type="InterPro" id="IPR036264">
    <property type="entry name" value="Bact_exopeptidase_dim_dom"/>
</dbReference>
<comment type="cofactor">
    <cofactor evidence="1">
        <name>Zn(2+)</name>
        <dbReference type="ChEBI" id="CHEBI:29105"/>
    </cofactor>
</comment>
<dbReference type="Pfam" id="PF07687">
    <property type="entry name" value="M20_dimer"/>
    <property type="match status" value="1"/>
</dbReference>
<dbReference type="RefSeq" id="WP_079540584.1">
    <property type="nucleotide sequence ID" value="NZ_FKLO01000045.1"/>
</dbReference>
<evidence type="ECO:0000256" key="3">
    <source>
        <dbReference type="ARBA" id="ARBA00022801"/>
    </source>
</evidence>
<evidence type="ECO:0000256" key="1">
    <source>
        <dbReference type="ARBA" id="ARBA00001947"/>
    </source>
</evidence>
<dbReference type="PANTHER" id="PTHR43808:SF9">
    <property type="entry name" value="BLL0789 PROTEIN"/>
    <property type="match status" value="1"/>
</dbReference>
<reference evidence="9" key="1">
    <citation type="submission" date="2016-04" db="EMBL/GenBank/DDBJ databases">
        <authorList>
            <person name="Tagini F."/>
        </authorList>
    </citation>
    <scope>NUCLEOTIDE SEQUENCE [LARGE SCALE GENOMIC DNA]</scope>
    <source>
        <strain evidence="9">CHUV0807</strain>
    </source>
</reference>
<dbReference type="CDD" id="cd03885">
    <property type="entry name" value="M20_CPDG2"/>
    <property type="match status" value="1"/>
</dbReference>
<feature type="active site" evidence="6">
    <location>
        <position position="78"/>
    </location>
</feature>
<dbReference type="InterPro" id="IPR017150">
    <property type="entry name" value="Pept_M20_glutamate_carboxypep"/>
</dbReference>
<evidence type="ECO:0000256" key="4">
    <source>
        <dbReference type="ARBA" id="ARBA00022833"/>
    </source>
</evidence>
<dbReference type="InterPro" id="IPR002933">
    <property type="entry name" value="Peptidase_M20"/>
</dbReference>
<evidence type="ECO:0000256" key="6">
    <source>
        <dbReference type="PIRSR" id="PIRSR037238-1"/>
    </source>
</evidence>
<dbReference type="InterPro" id="IPR001261">
    <property type="entry name" value="ArgE/DapE_CS"/>
</dbReference>
<gene>
    <name evidence="8" type="ORF">CHUV0807_1279</name>
</gene>
<dbReference type="EMBL" id="FKLO01000045">
    <property type="protein sequence ID" value="SAM64744.1"/>
    <property type="molecule type" value="Genomic_DNA"/>
</dbReference>
<proteinExistence type="predicted"/>
<dbReference type="InterPro" id="IPR050072">
    <property type="entry name" value="Peptidase_M20A"/>
</dbReference>
<evidence type="ECO:0000256" key="2">
    <source>
        <dbReference type="ARBA" id="ARBA00022723"/>
    </source>
</evidence>
<sequence length="373" mass="40325">MKKETFLEHLKPFINTDCGSYQPAGVGKIADMLTEKYTALGGWHIKRQHLHDEVGPGLLITNRENPDHYDVLLVGHTDTVFPEGTAAARPFKVEGSRAYGPGVADMKNGVIAIYAALSELDPAVRDKLSIGILHNPDEEIGSIHSDPWLLAEAKKADRVLVCESARADGSLVNRRKGNATFIITYHGVASHAGNDPEKGRSAVLEMAHWTVELAKHNDYANGTSLNVGQVKGGSASNVVPDSAEAVLDLRFWDNSKYDEIRALLDRLAAKPFVDGVRVEIRVKSQKPAMVMNEGTQQLMQLVEKAGKKIGLPITWQAVGGGSDANTTSAHGIPSLDGFGPIGAGFHSEKEYLEIESIEPRVALLKAVLEEIAS</sequence>
<dbReference type="Gene3D" id="3.40.630.10">
    <property type="entry name" value="Zn peptidases"/>
    <property type="match status" value="1"/>
</dbReference>
<protein>
    <submittedName>
        <fullName evidence="8">Acetylornithine deacetylase/Succinyl-diaminopimelate desuccinylase and related deacylases</fullName>
    </submittedName>
</protein>
<feature type="active site" description="Proton acceptor" evidence="6">
    <location>
        <position position="138"/>
    </location>
</feature>
<dbReference type="AlphaFoldDB" id="A0A1C3H4H5"/>
<dbReference type="GO" id="GO:0016787">
    <property type="term" value="F:hydrolase activity"/>
    <property type="evidence" value="ECO:0007669"/>
    <property type="project" value="UniProtKB-KW"/>
</dbReference>
<dbReference type="Pfam" id="PF01546">
    <property type="entry name" value="Peptidase_M20"/>
    <property type="match status" value="1"/>
</dbReference>
<evidence type="ECO:0000313" key="8">
    <source>
        <dbReference type="EMBL" id="SAM64744.1"/>
    </source>
</evidence>
<dbReference type="SUPFAM" id="SSF53187">
    <property type="entry name" value="Zn-dependent exopeptidases"/>
    <property type="match status" value="1"/>
</dbReference>
<dbReference type="GO" id="GO:0046872">
    <property type="term" value="F:metal ion binding"/>
    <property type="evidence" value="ECO:0007669"/>
    <property type="project" value="UniProtKB-KW"/>
</dbReference>
<evidence type="ECO:0000256" key="5">
    <source>
        <dbReference type="ARBA" id="ARBA00023285"/>
    </source>
</evidence>
<dbReference type="SUPFAM" id="SSF55031">
    <property type="entry name" value="Bacterial exopeptidase dimerisation domain"/>
    <property type="match status" value="1"/>
</dbReference>
<keyword evidence="4" id="KW-0862">Zinc</keyword>
<dbReference type="PANTHER" id="PTHR43808">
    <property type="entry name" value="ACETYLORNITHINE DEACETYLASE"/>
    <property type="match status" value="1"/>
</dbReference>
<dbReference type="PROSITE" id="PS00758">
    <property type="entry name" value="ARGE_DAPE_CPG2_1"/>
    <property type="match status" value="1"/>
</dbReference>
<name>A0A1C3H4H5_9GAMM</name>
<evidence type="ECO:0000313" key="9">
    <source>
        <dbReference type="Proteomes" id="UP000190837"/>
    </source>
</evidence>
<keyword evidence="5" id="KW-0170">Cobalt</keyword>
<dbReference type="InterPro" id="IPR011650">
    <property type="entry name" value="Peptidase_M20_dimer"/>
</dbReference>